<proteinExistence type="predicted"/>
<protein>
    <submittedName>
        <fullName evidence="1">Uncharacterized protein</fullName>
    </submittedName>
</protein>
<organism>
    <name type="scientific">Serpula lacrymans var. lacrymans (strain S7.9)</name>
    <name type="common">Dry rot fungus</name>
    <dbReference type="NCBI Taxonomy" id="578457"/>
    <lineage>
        <taxon>Eukaryota</taxon>
        <taxon>Fungi</taxon>
        <taxon>Dikarya</taxon>
        <taxon>Basidiomycota</taxon>
        <taxon>Agaricomycotina</taxon>
        <taxon>Agaricomycetes</taxon>
        <taxon>Agaricomycetidae</taxon>
        <taxon>Boletales</taxon>
        <taxon>Coniophorineae</taxon>
        <taxon>Serpulaceae</taxon>
        <taxon>Serpula</taxon>
    </lineage>
</organism>
<dbReference type="KEGG" id="sla:SERLADRAFT_367068"/>
<gene>
    <name evidence="1" type="ORF">SERLADRAFT_367068</name>
</gene>
<dbReference type="EMBL" id="GL945431">
    <property type="protein sequence ID" value="EGO27514.1"/>
    <property type="molecule type" value="Genomic_DNA"/>
</dbReference>
<dbReference type="AlphaFoldDB" id="F8NN20"/>
<dbReference type="OrthoDB" id="2669721at2759"/>
<evidence type="ECO:0000313" key="1">
    <source>
        <dbReference type="EMBL" id="EGO27514.1"/>
    </source>
</evidence>
<name>F8NN20_SERL9</name>
<dbReference type="RefSeq" id="XP_007315605.1">
    <property type="nucleotide sequence ID" value="XM_007315543.1"/>
</dbReference>
<reference evidence="1" key="1">
    <citation type="submission" date="2011-04" db="EMBL/GenBank/DDBJ databases">
        <title>Evolution of plant cell wall degrading machinery underlies the functional diversity of forest fungi.</title>
        <authorList>
            <consortium name="US DOE Joint Genome Institute (JGI-PGF)"/>
            <person name="Eastwood D.C."/>
            <person name="Floudas D."/>
            <person name="Binder M."/>
            <person name="Majcherczyk A."/>
            <person name="Schneider P."/>
            <person name="Aerts A."/>
            <person name="Asiegbu F.O."/>
            <person name="Baker S.E."/>
            <person name="Barry K."/>
            <person name="Bendiksby M."/>
            <person name="Blumentritt M."/>
            <person name="Coutinho P.M."/>
            <person name="Cullen D."/>
            <person name="Cullen D."/>
            <person name="Gathman A."/>
            <person name="Goodell B."/>
            <person name="Henrissat B."/>
            <person name="Ihrmark K."/>
            <person name="Kauserud H."/>
            <person name="Kohler A."/>
            <person name="LaButti K."/>
            <person name="Lapidus A."/>
            <person name="Lavin J.L."/>
            <person name="Lee Y.-H."/>
            <person name="Lindquist E."/>
            <person name="Lilly W."/>
            <person name="Lucas S."/>
            <person name="Morin E."/>
            <person name="Murat C."/>
            <person name="Oguiza J.A."/>
            <person name="Park J."/>
            <person name="Pisabarro A.G."/>
            <person name="Riley R."/>
            <person name="Rosling A."/>
            <person name="Salamov A."/>
            <person name="Schmidt O."/>
            <person name="Schmutz J."/>
            <person name="Skrede I."/>
            <person name="Stenlid J."/>
            <person name="Wiebenga A."/>
            <person name="Xie X."/>
            <person name="Kues U."/>
            <person name="Hibbett D.S."/>
            <person name="Hoffmeister D."/>
            <person name="Hogberg N."/>
            <person name="Martin F."/>
            <person name="Grigoriev I.V."/>
            <person name="Watkinson S.C."/>
        </authorList>
    </citation>
    <scope>NUCLEOTIDE SEQUENCE</scope>
    <source>
        <strain evidence="1">S7.9</strain>
    </source>
</reference>
<dbReference type="HOGENOM" id="CLU_047287_0_0_1"/>
<dbReference type="Proteomes" id="UP000008064">
    <property type="component" value="Unassembled WGS sequence"/>
</dbReference>
<dbReference type="GeneID" id="18810180"/>
<accession>F8NN20</accession>
<sequence>MHLVALNIPDLLINLWQKNIACDKTDDKSSWDWGVLCDEVWTQHGKMIENSTCYLPGSFDRPPRNPAEKISSGYKAWEFLLYIYGLAPGVLYGVLPEKYWKNFCKLVYSIHIFNQHKILLPDLQEAHKKILKFTAEFELLYYQRQTDRLHFIHPSIHTAHHLGPEVTQSGPGICSSQWTIKRTIGNLGQEMRQPSNPYANISQRGLLRSQINALKAMIPILNPERNSLLKGAKDVEGGYVLLRAKEKYPSNVRDCEVEVIRAYLLTMSTYNTAAVNEWNPMVVARSAWKEILKPKERVRVARNVKLHFAEVLFYFLLRLQLDGKEKPHALVSIYSKPHATLLKASSNTVWSCTSQGDTGLQVIGVKDIVQVSVQ</sequence>